<evidence type="ECO:0000313" key="12">
    <source>
        <dbReference type="EMBL" id="TKX33070.1"/>
    </source>
</evidence>
<keyword evidence="11" id="KW-1133">Transmembrane helix</keyword>
<name>A0A4U7BRR8_9BACT</name>
<evidence type="ECO:0000256" key="3">
    <source>
        <dbReference type="ARBA" id="ARBA00022793"/>
    </source>
</evidence>
<evidence type="ECO:0000313" key="13">
    <source>
        <dbReference type="Proteomes" id="UP000310353"/>
    </source>
</evidence>
<keyword evidence="10" id="KW-0670">Pyruvate</keyword>
<evidence type="ECO:0000256" key="4">
    <source>
        <dbReference type="ARBA" id="ARBA00023098"/>
    </source>
</evidence>
<sequence length="203" mass="22970">MKYIAKEGYLSIGTIIVFIIFFWILNSFSFILFCLLVIFLFIFRNPSRILDCSDNKAILSPIDGKITKIDNIFHKELGESIEISITNSFCNVGSFYTPFEMNIDEIKCKHGLFLDDKSGNLNFLKEKICINATTNSSKIFLEIYAGSLGRKLKLDCISYDLKVGDRLGFLINGKIKLILPKNIRIRAGIGDEVRSGTLLGYLN</sequence>
<keyword evidence="5 11" id="KW-0472">Membrane</keyword>
<dbReference type="OrthoDB" id="5362699at2"/>
<keyword evidence="1" id="KW-1003">Cell membrane</keyword>
<organism evidence="12 13">
    <name type="scientific">Campylobacter aviculae</name>
    <dbReference type="NCBI Taxonomy" id="2510190"/>
    <lineage>
        <taxon>Bacteria</taxon>
        <taxon>Pseudomonadati</taxon>
        <taxon>Campylobacterota</taxon>
        <taxon>Epsilonproteobacteria</taxon>
        <taxon>Campylobacterales</taxon>
        <taxon>Campylobacteraceae</taxon>
        <taxon>Campylobacter</taxon>
    </lineage>
</organism>
<protein>
    <submittedName>
        <fullName evidence="12">Phosphatidylserine decarboxylase</fullName>
    </submittedName>
</protein>
<dbReference type="Proteomes" id="UP000310353">
    <property type="component" value="Unassembled WGS sequence"/>
</dbReference>
<dbReference type="RefSeq" id="WP_137621427.1">
    <property type="nucleotide sequence ID" value="NZ_NXMA01000001.1"/>
</dbReference>
<evidence type="ECO:0000256" key="9">
    <source>
        <dbReference type="ARBA" id="ARBA00023264"/>
    </source>
</evidence>
<keyword evidence="4" id="KW-0443">Lipid metabolism</keyword>
<feature type="transmembrane region" description="Helical" evidence="11">
    <location>
        <begin position="12"/>
        <end position="43"/>
    </location>
</feature>
<evidence type="ECO:0000256" key="7">
    <source>
        <dbReference type="ARBA" id="ARBA00023209"/>
    </source>
</evidence>
<dbReference type="AlphaFoldDB" id="A0A4U7BRR8"/>
<keyword evidence="7" id="KW-0594">Phospholipid biosynthesis</keyword>
<gene>
    <name evidence="12" type="ORF">CQA76_00115</name>
</gene>
<evidence type="ECO:0000256" key="1">
    <source>
        <dbReference type="ARBA" id="ARBA00022475"/>
    </source>
</evidence>
<keyword evidence="9" id="KW-1208">Phospholipid metabolism</keyword>
<keyword evidence="3" id="KW-0210">Decarboxylase</keyword>
<dbReference type="InterPro" id="IPR033175">
    <property type="entry name" value="PSD-A"/>
</dbReference>
<dbReference type="PANTHER" id="PTHR35809:SF1">
    <property type="entry name" value="ARCHAETIDYLSERINE DECARBOXYLASE PROENZYME-RELATED"/>
    <property type="match status" value="1"/>
</dbReference>
<evidence type="ECO:0000256" key="10">
    <source>
        <dbReference type="ARBA" id="ARBA00023317"/>
    </source>
</evidence>
<dbReference type="EMBL" id="NXMA01000001">
    <property type="protein sequence ID" value="TKX33070.1"/>
    <property type="molecule type" value="Genomic_DNA"/>
</dbReference>
<evidence type="ECO:0000256" key="6">
    <source>
        <dbReference type="ARBA" id="ARBA00023145"/>
    </source>
</evidence>
<evidence type="ECO:0000256" key="8">
    <source>
        <dbReference type="ARBA" id="ARBA00023239"/>
    </source>
</evidence>
<dbReference type="GO" id="GO:0004609">
    <property type="term" value="F:phosphatidylserine decarboxylase activity"/>
    <property type="evidence" value="ECO:0007669"/>
    <property type="project" value="InterPro"/>
</dbReference>
<evidence type="ECO:0000256" key="2">
    <source>
        <dbReference type="ARBA" id="ARBA00022516"/>
    </source>
</evidence>
<keyword evidence="2" id="KW-0444">Lipid biosynthesis</keyword>
<keyword evidence="13" id="KW-1185">Reference proteome</keyword>
<dbReference type="InterPro" id="IPR003817">
    <property type="entry name" value="PS_Dcarbxylase"/>
</dbReference>
<keyword evidence="6" id="KW-0865">Zymogen</keyword>
<evidence type="ECO:0000256" key="5">
    <source>
        <dbReference type="ARBA" id="ARBA00023136"/>
    </source>
</evidence>
<evidence type="ECO:0000256" key="11">
    <source>
        <dbReference type="SAM" id="Phobius"/>
    </source>
</evidence>
<accession>A0A4U7BRR8</accession>
<keyword evidence="11" id="KW-0812">Transmembrane</keyword>
<proteinExistence type="predicted"/>
<reference evidence="12 13" key="1">
    <citation type="submission" date="2018-05" db="EMBL/GenBank/DDBJ databases">
        <title>Novel Campyloabacter and Helicobacter Species and Strains.</title>
        <authorList>
            <person name="Mannion A.J."/>
            <person name="Shen Z."/>
            <person name="Fox J.G."/>
        </authorList>
    </citation>
    <scope>NUCLEOTIDE SEQUENCE [LARGE SCALE GENOMIC DNA]</scope>
    <source>
        <strain evidence="13">MIT17-670</strain>
    </source>
</reference>
<comment type="caution">
    <text evidence="12">The sequence shown here is derived from an EMBL/GenBank/DDBJ whole genome shotgun (WGS) entry which is preliminary data.</text>
</comment>
<dbReference type="Pfam" id="PF02666">
    <property type="entry name" value="PS_Dcarbxylase"/>
    <property type="match status" value="1"/>
</dbReference>
<dbReference type="GO" id="GO:0008654">
    <property type="term" value="P:phospholipid biosynthetic process"/>
    <property type="evidence" value="ECO:0007669"/>
    <property type="project" value="UniProtKB-KW"/>
</dbReference>
<dbReference type="PANTHER" id="PTHR35809">
    <property type="entry name" value="ARCHAETIDYLSERINE DECARBOXYLASE PROENZYME-RELATED"/>
    <property type="match status" value="1"/>
</dbReference>
<keyword evidence="8" id="KW-0456">Lyase</keyword>